<dbReference type="OrthoDB" id="2436716at2759"/>
<evidence type="ECO:0000256" key="2">
    <source>
        <dbReference type="ARBA" id="ARBA00004613"/>
    </source>
</evidence>
<dbReference type="EMBL" id="BLAL01000278">
    <property type="protein sequence ID" value="GES99319.1"/>
    <property type="molecule type" value="Genomic_DNA"/>
</dbReference>
<comment type="caution">
    <text evidence="5">The sequence shown here is derived from an EMBL/GenBank/DDBJ whole genome shotgun (WGS) entry which is preliminary data.</text>
</comment>
<gene>
    <name evidence="5" type="ORF">RCL2_002582900</name>
</gene>
<organism evidence="5 6">
    <name type="scientific">Rhizophagus clarus</name>
    <dbReference type="NCBI Taxonomy" id="94130"/>
    <lineage>
        <taxon>Eukaryota</taxon>
        <taxon>Fungi</taxon>
        <taxon>Fungi incertae sedis</taxon>
        <taxon>Mucoromycota</taxon>
        <taxon>Glomeromycotina</taxon>
        <taxon>Glomeromycetes</taxon>
        <taxon>Glomerales</taxon>
        <taxon>Glomeraceae</taxon>
        <taxon>Rhizophagus</taxon>
    </lineage>
</organism>
<protein>
    <recommendedName>
        <fullName evidence="4">Crinkler effector protein N-terminal domain-containing protein</fullName>
    </recommendedName>
</protein>
<accession>A0A8H3R409</accession>
<evidence type="ECO:0000256" key="3">
    <source>
        <dbReference type="ARBA" id="ARBA00022525"/>
    </source>
</evidence>
<dbReference type="Pfam" id="PF20147">
    <property type="entry name" value="Crinkler"/>
    <property type="match status" value="1"/>
</dbReference>
<keyword evidence="3" id="KW-0964">Secreted</keyword>
<dbReference type="GO" id="GO:0005576">
    <property type="term" value="C:extracellular region"/>
    <property type="evidence" value="ECO:0007669"/>
    <property type="project" value="UniProtKB-SubCell"/>
</dbReference>
<evidence type="ECO:0000313" key="6">
    <source>
        <dbReference type="Proteomes" id="UP000615446"/>
    </source>
</evidence>
<reference evidence="5" key="1">
    <citation type="submission" date="2019-10" db="EMBL/GenBank/DDBJ databases">
        <title>Conservation and host-specific expression of non-tandemly repeated heterogenous ribosome RNA gene in arbuscular mycorrhizal fungi.</title>
        <authorList>
            <person name="Maeda T."/>
            <person name="Kobayashi Y."/>
            <person name="Nakagawa T."/>
            <person name="Ezawa T."/>
            <person name="Yamaguchi K."/>
            <person name="Bino T."/>
            <person name="Nishimoto Y."/>
            <person name="Shigenobu S."/>
            <person name="Kawaguchi M."/>
        </authorList>
    </citation>
    <scope>NUCLEOTIDE SEQUENCE</scope>
    <source>
        <strain evidence="5">HR1</strain>
    </source>
</reference>
<dbReference type="InterPro" id="IPR045379">
    <property type="entry name" value="Crinkler_N"/>
</dbReference>
<evidence type="ECO:0000256" key="1">
    <source>
        <dbReference type="ARBA" id="ARBA00004340"/>
    </source>
</evidence>
<evidence type="ECO:0000259" key="4">
    <source>
        <dbReference type="Pfam" id="PF20147"/>
    </source>
</evidence>
<dbReference type="Proteomes" id="UP000615446">
    <property type="component" value="Unassembled WGS sequence"/>
</dbReference>
<dbReference type="GO" id="GO:0043657">
    <property type="term" value="C:host cell"/>
    <property type="evidence" value="ECO:0007669"/>
    <property type="project" value="UniProtKB-SubCell"/>
</dbReference>
<proteinExistence type="predicted"/>
<dbReference type="AlphaFoldDB" id="A0A8H3R409"/>
<feature type="domain" description="Crinkler effector protein N-terminal" evidence="4">
    <location>
        <begin position="19"/>
        <end position="73"/>
    </location>
</feature>
<comment type="subcellular location">
    <subcellularLocation>
        <location evidence="1">Host cell</location>
    </subcellularLocation>
    <subcellularLocation>
        <location evidence="2">Secreted</location>
    </subcellularLocation>
</comment>
<sequence>MSVVILVSLSHFFACPKSKTSFKVTLGRDNDVFDFKKIIKNEKLNDFAKIDIDNIRLWKLNEPVYSTNIEKLRKITLQITRM</sequence>
<name>A0A8H3R409_9GLOM</name>
<evidence type="ECO:0000313" key="5">
    <source>
        <dbReference type="EMBL" id="GES99319.1"/>
    </source>
</evidence>